<evidence type="ECO:0000313" key="2">
    <source>
        <dbReference type="EMBL" id="KAK0620520.1"/>
    </source>
</evidence>
<keyword evidence="1" id="KW-0472">Membrane</keyword>
<dbReference type="EMBL" id="JAULSU010000004">
    <property type="protein sequence ID" value="KAK0620520.1"/>
    <property type="molecule type" value="Genomic_DNA"/>
</dbReference>
<dbReference type="Proteomes" id="UP001175000">
    <property type="component" value="Unassembled WGS sequence"/>
</dbReference>
<keyword evidence="1" id="KW-0812">Transmembrane</keyword>
<accession>A0AA39WSF7</accession>
<dbReference type="AlphaFoldDB" id="A0AA39WSF7"/>
<evidence type="ECO:0000313" key="3">
    <source>
        <dbReference type="Proteomes" id="UP001175000"/>
    </source>
</evidence>
<protein>
    <submittedName>
        <fullName evidence="2">Uncharacterized protein</fullName>
    </submittedName>
</protein>
<evidence type="ECO:0000256" key="1">
    <source>
        <dbReference type="SAM" id="Phobius"/>
    </source>
</evidence>
<keyword evidence="1" id="KW-1133">Transmembrane helix</keyword>
<proteinExistence type="predicted"/>
<gene>
    <name evidence="2" type="ORF">B0T14DRAFT_233365</name>
</gene>
<reference evidence="2" key="1">
    <citation type="submission" date="2023-06" db="EMBL/GenBank/DDBJ databases">
        <title>Genome-scale phylogeny and comparative genomics of the fungal order Sordariales.</title>
        <authorList>
            <consortium name="Lawrence Berkeley National Laboratory"/>
            <person name="Hensen N."/>
            <person name="Bonometti L."/>
            <person name="Westerberg I."/>
            <person name="Brannstrom I.O."/>
            <person name="Guillou S."/>
            <person name="Cros-Aarteil S."/>
            <person name="Calhoun S."/>
            <person name="Haridas S."/>
            <person name="Kuo A."/>
            <person name="Mondo S."/>
            <person name="Pangilinan J."/>
            <person name="Riley R."/>
            <person name="Labutti K."/>
            <person name="Andreopoulos B."/>
            <person name="Lipzen A."/>
            <person name="Chen C."/>
            <person name="Yanf M."/>
            <person name="Daum C."/>
            <person name="Ng V."/>
            <person name="Clum A."/>
            <person name="Steindorff A."/>
            <person name="Ohm R."/>
            <person name="Martin F."/>
            <person name="Silar P."/>
            <person name="Natvig D."/>
            <person name="Lalanne C."/>
            <person name="Gautier V."/>
            <person name="Ament-Velasquez S.L."/>
            <person name="Kruys A."/>
            <person name="Hutchinson M.I."/>
            <person name="Powell A.J."/>
            <person name="Barry K."/>
            <person name="Miller A.N."/>
            <person name="Grigoriev I.V."/>
            <person name="Debuchy R."/>
            <person name="Gladieux P."/>
            <person name="Thoren M.H."/>
            <person name="Johannesson H."/>
        </authorList>
    </citation>
    <scope>NUCLEOTIDE SEQUENCE</scope>
    <source>
        <strain evidence="2">CBS 606.72</strain>
    </source>
</reference>
<comment type="caution">
    <text evidence="2">The sequence shown here is derived from an EMBL/GenBank/DDBJ whole genome shotgun (WGS) entry which is preliminary data.</text>
</comment>
<sequence length="274" mass="30495">MFSDTSPKSAERRRLLAAHRDGRRRFAPIKRLFLEDYRTWVENLPESFGPVDGWDAAIVDDDWDLATHHSPTSDASTESHPPAIAIAPTVIDSPPYVTAVERDTFPGAYPNVMPTIKANPVLNSNLESYDDFGPADRQIFHLCVILQFLFTLVTVLIFACLVGFIGVTVTLSLVLATRWEEVTKLIRKHWAEHGGKLLGGVGVVVGITSLLFSLLAFWSVVLLWKLGRSLYGAMARSVLSVDSATDQSQSVPATSSSVFEKIVKITWKKREWIR</sequence>
<feature type="transmembrane region" description="Helical" evidence="1">
    <location>
        <begin position="148"/>
        <end position="176"/>
    </location>
</feature>
<organism evidence="2 3">
    <name type="scientific">Immersiella caudata</name>
    <dbReference type="NCBI Taxonomy" id="314043"/>
    <lineage>
        <taxon>Eukaryota</taxon>
        <taxon>Fungi</taxon>
        <taxon>Dikarya</taxon>
        <taxon>Ascomycota</taxon>
        <taxon>Pezizomycotina</taxon>
        <taxon>Sordariomycetes</taxon>
        <taxon>Sordariomycetidae</taxon>
        <taxon>Sordariales</taxon>
        <taxon>Lasiosphaeriaceae</taxon>
        <taxon>Immersiella</taxon>
    </lineage>
</organism>
<name>A0AA39WSF7_9PEZI</name>
<keyword evidence="3" id="KW-1185">Reference proteome</keyword>
<feature type="transmembrane region" description="Helical" evidence="1">
    <location>
        <begin position="197"/>
        <end position="224"/>
    </location>
</feature>